<sequence>MMDSLGVRENWHNVEKHAAFWCTKEKAALPWQYMEEKEREHLARALFERIVRPYETPAQPCKTVQPRARLPHMCVVKREHRLCTEVLIDMMTWQRLGTTHPALKVSAVYLALCYSSVSGTFDINNFTEQYKQANRF</sequence>
<protein>
    <submittedName>
        <fullName evidence="1">Uncharacterized protein</fullName>
    </submittedName>
</protein>
<dbReference type="EMBL" id="MEXB01000012">
    <property type="protein sequence ID" value="OGC88128.1"/>
    <property type="molecule type" value="Genomic_DNA"/>
</dbReference>
<proteinExistence type="predicted"/>
<reference evidence="1 2" key="1">
    <citation type="journal article" date="2016" name="Nat. Commun.">
        <title>Thousands of microbial genomes shed light on interconnected biogeochemical processes in an aquifer system.</title>
        <authorList>
            <person name="Anantharaman K."/>
            <person name="Brown C.T."/>
            <person name="Hug L.A."/>
            <person name="Sharon I."/>
            <person name="Castelle C.J."/>
            <person name="Probst A.J."/>
            <person name="Thomas B.C."/>
            <person name="Singh A."/>
            <person name="Wilkins M.J."/>
            <person name="Karaoz U."/>
            <person name="Brodie E.L."/>
            <person name="Williams K.H."/>
            <person name="Hubbard S.S."/>
            <person name="Banfield J.F."/>
        </authorList>
    </citation>
    <scope>NUCLEOTIDE SEQUENCE [LARGE SCALE GENOMIC DNA]</scope>
</reference>
<evidence type="ECO:0000313" key="1">
    <source>
        <dbReference type="EMBL" id="OGC88128.1"/>
    </source>
</evidence>
<dbReference type="AlphaFoldDB" id="A0A1F4Y2Q4"/>
<accession>A0A1F4Y2Q4</accession>
<evidence type="ECO:0000313" key="2">
    <source>
        <dbReference type="Proteomes" id="UP000176568"/>
    </source>
</evidence>
<organism evidence="1 2">
    <name type="scientific">Candidatus Adlerbacteria bacterium RIFOXYC1_FULL_48_26</name>
    <dbReference type="NCBI Taxonomy" id="1797247"/>
    <lineage>
        <taxon>Bacteria</taxon>
        <taxon>Candidatus Adleribacteriota</taxon>
    </lineage>
</organism>
<gene>
    <name evidence="1" type="ORF">A2419_01510</name>
</gene>
<comment type="caution">
    <text evidence="1">The sequence shown here is derived from an EMBL/GenBank/DDBJ whole genome shotgun (WGS) entry which is preliminary data.</text>
</comment>
<dbReference type="Proteomes" id="UP000176568">
    <property type="component" value="Unassembled WGS sequence"/>
</dbReference>
<name>A0A1F4Y2Q4_9BACT</name>